<evidence type="ECO:0000313" key="1">
    <source>
        <dbReference type="EMBL" id="OYD58991.1"/>
    </source>
</evidence>
<sequence>MMNLQDVFYNWLSIKVVADSRPEDKAAVDTFAFFDEILKEDHQISDAAAEVIDDSYVVTFEKDGKQNTLRFSKEYIDSLYLSILSEPKYNEKPR</sequence>
<comment type="caution">
    <text evidence="1">The sequence shown here is derived from an EMBL/GenBank/DDBJ whole genome shotgun (WGS) entry which is preliminary data.</text>
</comment>
<dbReference type="OrthoDB" id="2692034at2"/>
<dbReference type="AlphaFoldDB" id="A0A235FCJ1"/>
<proteinExistence type="predicted"/>
<dbReference type="RefSeq" id="WP_094250951.1">
    <property type="nucleotide sequence ID" value="NZ_JBHLXL010000001.1"/>
</dbReference>
<accession>A0A235FCJ1</accession>
<evidence type="ECO:0000313" key="2">
    <source>
        <dbReference type="Proteomes" id="UP000215059"/>
    </source>
</evidence>
<reference evidence="1 2" key="1">
    <citation type="submission" date="2017-07" db="EMBL/GenBank/DDBJ databases">
        <title>Fictibacillus sp. nov. GDSW-R2A3 Genome sequencing and assembly.</title>
        <authorList>
            <person name="Mayilraj S."/>
        </authorList>
    </citation>
    <scope>NUCLEOTIDE SEQUENCE [LARGE SCALE GENOMIC DNA]</scope>
    <source>
        <strain evidence="1 2">GDSW-R2A3</strain>
    </source>
</reference>
<dbReference type="Proteomes" id="UP000215059">
    <property type="component" value="Unassembled WGS sequence"/>
</dbReference>
<organism evidence="1 2">
    <name type="scientific">Fictibacillus aquaticus</name>
    <dbReference type="NCBI Taxonomy" id="2021314"/>
    <lineage>
        <taxon>Bacteria</taxon>
        <taxon>Bacillati</taxon>
        <taxon>Bacillota</taxon>
        <taxon>Bacilli</taxon>
        <taxon>Bacillales</taxon>
        <taxon>Fictibacillaceae</taxon>
        <taxon>Fictibacillus</taxon>
    </lineage>
</organism>
<dbReference type="EMBL" id="NOII01000001">
    <property type="protein sequence ID" value="OYD58991.1"/>
    <property type="molecule type" value="Genomic_DNA"/>
</dbReference>
<gene>
    <name evidence="1" type="ORF">CGZ90_03565</name>
</gene>
<keyword evidence="2" id="KW-1185">Reference proteome</keyword>
<name>A0A235FCJ1_9BACL</name>
<protein>
    <submittedName>
        <fullName evidence="1">Uncharacterized protein</fullName>
    </submittedName>
</protein>